<evidence type="ECO:0000313" key="1">
    <source>
        <dbReference type="EMBL" id="EPQ59883.1"/>
    </source>
</evidence>
<protein>
    <submittedName>
        <fullName evidence="1">Uncharacterized protein</fullName>
    </submittedName>
</protein>
<dbReference type="AlphaFoldDB" id="S7QKT3"/>
<sequence>MFKLQTGKDLVIIGKKPDRGDEVYVIDIPNETIALRFWESGLKGFLMMDWMHPVQGTIPTPEGYFIFPYHAGSDNGGFTSLTSWEKAFTYGKGTAASSEGRLERYSVPQGMANF</sequence>
<accession>S7QKT3</accession>
<evidence type="ECO:0000313" key="2">
    <source>
        <dbReference type="Proteomes" id="UP000030669"/>
    </source>
</evidence>
<dbReference type="RefSeq" id="XP_007862749.1">
    <property type="nucleotide sequence ID" value="XM_007864558.1"/>
</dbReference>
<proteinExistence type="predicted"/>
<reference evidence="1 2" key="1">
    <citation type="journal article" date="2012" name="Science">
        <title>The Paleozoic origin of enzymatic lignin decomposition reconstructed from 31 fungal genomes.</title>
        <authorList>
            <person name="Floudas D."/>
            <person name="Binder M."/>
            <person name="Riley R."/>
            <person name="Barry K."/>
            <person name="Blanchette R.A."/>
            <person name="Henrissat B."/>
            <person name="Martinez A.T."/>
            <person name="Otillar R."/>
            <person name="Spatafora J.W."/>
            <person name="Yadav J.S."/>
            <person name="Aerts A."/>
            <person name="Benoit I."/>
            <person name="Boyd A."/>
            <person name="Carlson A."/>
            <person name="Copeland A."/>
            <person name="Coutinho P.M."/>
            <person name="de Vries R.P."/>
            <person name="Ferreira P."/>
            <person name="Findley K."/>
            <person name="Foster B."/>
            <person name="Gaskell J."/>
            <person name="Glotzer D."/>
            <person name="Gorecki P."/>
            <person name="Heitman J."/>
            <person name="Hesse C."/>
            <person name="Hori C."/>
            <person name="Igarashi K."/>
            <person name="Jurgens J.A."/>
            <person name="Kallen N."/>
            <person name="Kersten P."/>
            <person name="Kohler A."/>
            <person name="Kuees U."/>
            <person name="Kumar T.K.A."/>
            <person name="Kuo A."/>
            <person name="LaButti K."/>
            <person name="Larrondo L.F."/>
            <person name="Lindquist E."/>
            <person name="Ling A."/>
            <person name="Lombard V."/>
            <person name="Lucas S."/>
            <person name="Lundell T."/>
            <person name="Martin R."/>
            <person name="McLaughlin D.J."/>
            <person name="Morgenstern I."/>
            <person name="Morin E."/>
            <person name="Murat C."/>
            <person name="Nagy L.G."/>
            <person name="Nolan M."/>
            <person name="Ohm R.A."/>
            <person name="Patyshakuliyeva A."/>
            <person name="Rokas A."/>
            <person name="Ruiz-Duenas F.J."/>
            <person name="Sabat G."/>
            <person name="Salamov A."/>
            <person name="Samejima M."/>
            <person name="Schmutz J."/>
            <person name="Slot J.C."/>
            <person name="St John F."/>
            <person name="Stenlid J."/>
            <person name="Sun H."/>
            <person name="Sun S."/>
            <person name="Syed K."/>
            <person name="Tsang A."/>
            <person name="Wiebenga A."/>
            <person name="Young D."/>
            <person name="Pisabarro A."/>
            <person name="Eastwood D.C."/>
            <person name="Martin F."/>
            <person name="Cullen D."/>
            <person name="Grigoriev I.V."/>
            <person name="Hibbett D.S."/>
        </authorList>
    </citation>
    <scope>NUCLEOTIDE SEQUENCE [LARGE SCALE GENOMIC DNA]</scope>
    <source>
        <strain evidence="1 2">ATCC 11539</strain>
    </source>
</reference>
<gene>
    <name evidence="1" type="ORF">GLOTRDRAFT_126176</name>
</gene>
<organism evidence="1 2">
    <name type="scientific">Gloeophyllum trabeum (strain ATCC 11539 / FP-39264 / Madison 617)</name>
    <name type="common">Brown rot fungus</name>
    <dbReference type="NCBI Taxonomy" id="670483"/>
    <lineage>
        <taxon>Eukaryota</taxon>
        <taxon>Fungi</taxon>
        <taxon>Dikarya</taxon>
        <taxon>Basidiomycota</taxon>
        <taxon>Agaricomycotina</taxon>
        <taxon>Agaricomycetes</taxon>
        <taxon>Gloeophyllales</taxon>
        <taxon>Gloeophyllaceae</taxon>
        <taxon>Gloeophyllum</taxon>
    </lineage>
</organism>
<dbReference type="GeneID" id="19301348"/>
<dbReference type="KEGG" id="gtr:GLOTRDRAFT_126176"/>
<dbReference type="HOGENOM" id="CLU_2210324_0_0_1"/>
<name>S7QKT3_GLOTA</name>
<dbReference type="EMBL" id="KB469297">
    <property type="protein sequence ID" value="EPQ59883.1"/>
    <property type="molecule type" value="Genomic_DNA"/>
</dbReference>
<keyword evidence="2" id="KW-1185">Reference proteome</keyword>
<dbReference type="Proteomes" id="UP000030669">
    <property type="component" value="Unassembled WGS sequence"/>
</dbReference>